<dbReference type="PANTHER" id="PTHR43662:SF3">
    <property type="entry name" value="DOMAIN PROTEIN, PUTATIVE (AFU_ORTHOLOGUE AFUA_6G11970)-RELATED"/>
    <property type="match status" value="1"/>
</dbReference>
<dbReference type="PROSITE" id="PS51318">
    <property type="entry name" value="TAT"/>
    <property type="match status" value="1"/>
</dbReference>
<evidence type="ECO:0000313" key="3">
    <source>
        <dbReference type="Proteomes" id="UP000479526"/>
    </source>
</evidence>
<dbReference type="EMBL" id="WXEW01000002">
    <property type="protein sequence ID" value="NAS21238.1"/>
    <property type="molecule type" value="Genomic_DNA"/>
</dbReference>
<dbReference type="AlphaFoldDB" id="A0A7C9NEY1"/>
<comment type="caution">
    <text evidence="2">The sequence shown here is derived from an EMBL/GenBank/DDBJ whole genome shotgun (WGS) entry which is preliminary data.</text>
</comment>
<dbReference type="Proteomes" id="UP000479526">
    <property type="component" value="Unassembled WGS sequence"/>
</dbReference>
<dbReference type="Pfam" id="PF09362">
    <property type="entry name" value="DUF1996"/>
    <property type="match status" value="1"/>
</dbReference>
<feature type="domain" description="DUF1996" evidence="1">
    <location>
        <begin position="92"/>
        <end position="293"/>
    </location>
</feature>
<sequence length="322" mass="34445">MSDHTRRRRWSRAAGTTLLAAGLLLAARPFLIPASAATASPHASHQSAPAAVASPFPTAKPLPVPTFSGPPPFAQYREIHANCKVTHHLSDDPIVYPGLPGAAHNHTFAGNPTTNAKSTRASLLAGGSSCQDTLDKSAYWIPTLYQNGKVVDPTIVTTYYKSGVKDYRTVQPFPAGFRLIVGDMRTASAADFQGTWTCGGGTFTTFPKSCPSGSSLIVRLKAPSCWNGRDLDSSDHKSHMAYPVKGVCPAAFPVPLPMLEIKVPYKLPGGKTDGLAYSSGASYSFHYDFMEAWAGNRQAELVKHCINGGRQCNGYGIDQHKP</sequence>
<reference evidence="2 3" key="1">
    <citation type="submission" date="2020-01" db="EMBL/GenBank/DDBJ databases">
        <title>Herbidospora sp. NEAU-GS84 nov., a novel actinomycete isolated from soil.</title>
        <authorList>
            <person name="Han L."/>
        </authorList>
    </citation>
    <scope>NUCLEOTIDE SEQUENCE [LARGE SCALE GENOMIC DNA]</scope>
    <source>
        <strain evidence="2 3">NEAU-GS84</strain>
    </source>
</reference>
<dbReference type="InterPro" id="IPR018535">
    <property type="entry name" value="DUF1996"/>
</dbReference>
<dbReference type="InterPro" id="IPR006311">
    <property type="entry name" value="TAT_signal"/>
</dbReference>
<evidence type="ECO:0000259" key="1">
    <source>
        <dbReference type="Pfam" id="PF09362"/>
    </source>
</evidence>
<name>A0A7C9NEY1_9ACTN</name>
<organism evidence="2 3">
    <name type="scientific">Herbidospora solisilvae</name>
    <dbReference type="NCBI Taxonomy" id="2696284"/>
    <lineage>
        <taxon>Bacteria</taxon>
        <taxon>Bacillati</taxon>
        <taxon>Actinomycetota</taxon>
        <taxon>Actinomycetes</taxon>
        <taxon>Streptosporangiales</taxon>
        <taxon>Streptosporangiaceae</taxon>
        <taxon>Herbidospora</taxon>
    </lineage>
</organism>
<protein>
    <submittedName>
        <fullName evidence="2">DUF1996 domain-containing protein</fullName>
    </submittedName>
</protein>
<accession>A0A7C9NEY1</accession>
<dbReference type="RefSeq" id="WP_161478739.1">
    <property type="nucleotide sequence ID" value="NZ_WXEW01000002.1"/>
</dbReference>
<gene>
    <name evidence="2" type="ORF">GT755_06000</name>
</gene>
<evidence type="ECO:0000313" key="2">
    <source>
        <dbReference type="EMBL" id="NAS21238.1"/>
    </source>
</evidence>
<keyword evidence="3" id="KW-1185">Reference proteome</keyword>
<proteinExistence type="predicted"/>
<dbReference type="PANTHER" id="PTHR43662">
    <property type="match status" value="1"/>
</dbReference>